<comment type="pathway">
    <text evidence="1 9">Cell wall biogenesis; peptidoglycan biosynthesis.</text>
</comment>
<reference evidence="12 13" key="2">
    <citation type="submission" date="2020-04" db="EMBL/GenBank/DDBJ databases">
        <authorList>
            <person name="Fomenkov A."/>
            <person name="Anton B.P."/>
            <person name="Roberts R.J."/>
        </authorList>
    </citation>
    <scope>NUCLEOTIDE SEQUENCE [LARGE SCALE GENOMIC DNA]</scope>
    <source>
        <strain evidence="12 13">S2</strain>
    </source>
</reference>
<evidence type="ECO:0000256" key="1">
    <source>
        <dbReference type="ARBA" id="ARBA00004752"/>
    </source>
</evidence>
<evidence type="ECO:0000256" key="4">
    <source>
        <dbReference type="ARBA" id="ARBA00022801"/>
    </source>
</evidence>
<feature type="domain" description="L,D-TPase catalytic" evidence="11">
    <location>
        <begin position="33"/>
        <end position="157"/>
    </location>
</feature>
<evidence type="ECO:0000313" key="13">
    <source>
        <dbReference type="Proteomes" id="UP000501868"/>
    </source>
</evidence>
<evidence type="ECO:0000256" key="9">
    <source>
        <dbReference type="PROSITE-ProRule" id="PRU01373"/>
    </source>
</evidence>
<dbReference type="UniPathway" id="UPA00219"/>
<dbReference type="Gene3D" id="2.60.40.10">
    <property type="entry name" value="Immunoglobulins"/>
    <property type="match status" value="1"/>
</dbReference>
<dbReference type="Pfam" id="PF03734">
    <property type="entry name" value="YkuD"/>
    <property type="match status" value="1"/>
</dbReference>
<reference evidence="12 13" key="1">
    <citation type="submission" date="2020-04" db="EMBL/GenBank/DDBJ databases">
        <title>Genome-Wide Identification of 5-Methylcytosine Sites in Bacterial Genomes By High-Throughput Sequencing of MspJI Restriction Fragments.</title>
        <authorList>
            <person name="Wu V."/>
        </authorList>
    </citation>
    <scope>NUCLEOTIDE SEQUENCE [LARGE SCALE GENOMIC DNA]</scope>
    <source>
        <strain evidence="12 13">S2</strain>
    </source>
</reference>
<feature type="active site" description="Nucleophile" evidence="9">
    <location>
        <position position="133"/>
    </location>
</feature>
<keyword evidence="4" id="KW-0378">Hydrolase</keyword>
<dbReference type="AlphaFoldDB" id="A0A6H1PAM0"/>
<keyword evidence="3" id="KW-0808">Transferase</keyword>
<dbReference type="GO" id="GO:0016740">
    <property type="term" value="F:transferase activity"/>
    <property type="evidence" value="ECO:0007669"/>
    <property type="project" value="UniProtKB-KW"/>
</dbReference>
<name>A0A6H1PAM0_PRIMG</name>
<dbReference type="PANTHER" id="PTHR30582:SF4">
    <property type="entry name" value="L,D-TRANSPEPTIDASE YQJB-RELATED"/>
    <property type="match status" value="1"/>
</dbReference>
<evidence type="ECO:0000256" key="3">
    <source>
        <dbReference type="ARBA" id="ARBA00022679"/>
    </source>
</evidence>
<proteinExistence type="inferred from homology"/>
<evidence type="ECO:0000256" key="8">
    <source>
        <dbReference type="ARBA" id="ARBA00060592"/>
    </source>
</evidence>
<evidence type="ECO:0000313" key="12">
    <source>
        <dbReference type="EMBL" id="QIZ10639.1"/>
    </source>
</evidence>
<sequence length="471" mass="51032">MFKRFLIGFIILCLGFSVFPNAQEAEASTTKKQLIIINKKVNKLAFYENGKLIKTYRVATGRTSRLTPEGTFYIREKIVNRPYYKKHIAGGDPRNPLGNRWMGLSKKENGGYPYAIHGNNNESSIGKYVSGGCIRMHNKEVRELFSKVKTRTKVMIVSSKKSFNQLAAPYYKNIDIKAPAVPTVYTVSDKSIEVSGKTEEGATVTVAIGSKRYTAKPADSKGTFKVKIPKQKAGLKLSFTAKDKSGNISKAKTVVVLDRTAPVVSGVSNNRVYNKDVTISFKEGKATIDKKSVKTKTVVKTEGKHTVVLTDAAGNKTTVVFTIDKTAPVVSGVSNNAFYNKDVTIAFKEGTAWLDGNRVKTGKAVTTEGIHRVTIADAVGNKRTVVFTIDKTAPVVSGVSNNESYSQDVKISYNEGTATLDGVAVKTGTVVSAEGTHTLVVTDAAGNKTTVVFIIEIAEPVTEPIAEPILP</sequence>
<dbReference type="PANTHER" id="PTHR30582">
    <property type="entry name" value="L,D-TRANSPEPTIDASE"/>
    <property type="match status" value="1"/>
</dbReference>
<dbReference type="CDD" id="cd16913">
    <property type="entry name" value="YkuD_like"/>
    <property type="match status" value="1"/>
</dbReference>
<keyword evidence="7 9" id="KW-0961">Cell wall biogenesis/degradation</keyword>
<dbReference type="GO" id="GO:0071555">
    <property type="term" value="P:cell wall organization"/>
    <property type="evidence" value="ECO:0007669"/>
    <property type="project" value="UniProtKB-UniRule"/>
</dbReference>
<dbReference type="Pfam" id="PF17936">
    <property type="entry name" value="Big_6"/>
    <property type="match status" value="1"/>
</dbReference>
<dbReference type="InterPro" id="IPR038063">
    <property type="entry name" value="Transpep_catalytic_dom"/>
</dbReference>
<dbReference type="GO" id="GO:0008360">
    <property type="term" value="P:regulation of cell shape"/>
    <property type="evidence" value="ECO:0007669"/>
    <property type="project" value="UniProtKB-UniRule"/>
</dbReference>
<keyword evidence="5 9" id="KW-0133">Cell shape</keyword>
<accession>A0A6H1PAM0</accession>
<evidence type="ECO:0000256" key="5">
    <source>
        <dbReference type="ARBA" id="ARBA00022960"/>
    </source>
</evidence>
<feature type="chain" id="PRO_5039473269" evidence="10">
    <location>
        <begin position="23"/>
        <end position="471"/>
    </location>
</feature>
<dbReference type="Gene3D" id="2.40.440.10">
    <property type="entry name" value="L,D-transpeptidase catalytic domain-like"/>
    <property type="match status" value="1"/>
</dbReference>
<dbReference type="InterPro" id="IPR013783">
    <property type="entry name" value="Ig-like_fold"/>
</dbReference>
<evidence type="ECO:0000256" key="10">
    <source>
        <dbReference type="SAM" id="SignalP"/>
    </source>
</evidence>
<dbReference type="InterPro" id="IPR050979">
    <property type="entry name" value="LD-transpeptidase"/>
</dbReference>
<feature type="signal peptide" evidence="10">
    <location>
        <begin position="1"/>
        <end position="22"/>
    </location>
</feature>
<dbReference type="GO" id="GO:0005576">
    <property type="term" value="C:extracellular region"/>
    <property type="evidence" value="ECO:0007669"/>
    <property type="project" value="TreeGrafter"/>
</dbReference>
<dbReference type="FunFam" id="2.40.440.10:FF:000003">
    <property type="entry name" value="L,D-transpeptidase YciB"/>
    <property type="match status" value="1"/>
</dbReference>
<dbReference type="GO" id="GO:0071972">
    <property type="term" value="F:peptidoglycan L,D-transpeptidase activity"/>
    <property type="evidence" value="ECO:0007669"/>
    <property type="project" value="TreeGrafter"/>
</dbReference>
<comment type="similarity">
    <text evidence="2">Belongs to the YkuD family.</text>
</comment>
<dbReference type="InterPro" id="IPR005490">
    <property type="entry name" value="LD_TPept_cat_dom"/>
</dbReference>
<comment type="pathway">
    <text evidence="8">Glycan biosynthesis.</text>
</comment>
<dbReference type="Proteomes" id="UP000501868">
    <property type="component" value="Chromosome"/>
</dbReference>
<evidence type="ECO:0000256" key="6">
    <source>
        <dbReference type="ARBA" id="ARBA00022984"/>
    </source>
</evidence>
<dbReference type="GO" id="GO:0018104">
    <property type="term" value="P:peptidoglycan-protein cross-linking"/>
    <property type="evidence" value="ECO:0007669"/>
    <property type="project" value="TreeGrafter"/>
</dbReference>
<protein>
    <submittedName>
        <fullName evidence="12">L,D-transpeptidase</fullName>
    </submittedName>
</protein>
<keyword evidence="6 9" id="KW-0573">Peptidoglycan synthesis</keyword>
<gene>
    <name evidence="12" type="ORF">HFZ78_31175</name>
</gene>
<dbReference type="InterPro" id="IPR041498">
    <property type="entry name" value="Big_6"/>
</dbReference>
<organism evidence="12 13">
    <name type="scientific">Priestia megaterium</name>
    <name type="common">Bacillus megaterium</name>
    <dbReference type="NCBI Taxonomy" id="1404"/>
    <lineage>
        <taxon>Bacteria</taxon>
        <taxon>Bacillati</taxon>
        <taxon>Bacillota</taxon>
        <taxon>Bacilli</taxon>
        <taxon>Bacillales</taxon>
        <taxon>Bacillaceae</taxon>
        <taxon>Priestia</taxon>
    </lineage>
</organism>
<keyword evidence="10" id="KW-0732">Signal</keyword>
<feature type="active site" description="Proton donor/acceptor" evidence="9">
    <location>
        <position position="117"/>
    </location>
</feature>
<evidence type="ECO:0000259" key="11">
    <source>
        <dbReference type="PROSITE" id="PS52029"/>
    </source>
</evidence>
<dbReference type="PROSITE" id="PS52029">
    <property type="entry name" value="LD_TPASE"/>
    <property type="match status" value="1"/>
</dbReference>
<evidence type="ECO:0000256" key="7">
    <source>
        <dbReference type="ARBA" id="ARBA00023316"/>
    </source>
</evidence>
<dbReference type="EMBL" id="CP051128">
    <property type="protein sequence ID" value="QIZ10639.1"/>
    <property type="molecule type" value="Genomic_DNA"/>
</dbReference>
<evidence type="ECO:0000256" key="2">
    <source>
        <dbReference type="ARBA" id="ARBA00005992"/>
    </source>
</evidence>
<dbReference type="SUPFAM" id="SSF141523">
    <property type="entry name" value="L,D-transpeptidase catalytic domain-like"/>
    <property type="match status" value="1"/>
</dbReference>